<feature type="domain" description="CCHC-type" evidence="5">
    <location>
        <begin position="246"/>
        <end position="261"/>
    </location>
</feature>
<feature type="compositionally biased region" description="Basic and acidic residues" evidence="3">
    <location>
        <begin position="320"/>
        <end position="337"/>
    </location>
</feature>
<dbReference type="CDD" id="cd00590">
    <property type="entry name" value="RRM_SF"/>
    <property type="match status" value="1"/>
</dbReference>
<dbReference type="InterPro" id="IPR035979">
    <property type="entry name" value="RBD_domain_sf"/>
</dbReference>
<dbReference type="Gramene" id="OE9A118026T2">
    <property type="protein sequence ID" value="OE9A118026C2"/>
    <property type="gene ID" value="OE9A118026"/>
</dbReference>
<dbReference type="AlphaFoldDB" id="A0A8S0VIE6"/>
<dbReference type="InterPro" id="IPR036875">
    <property type="entry name" value="Znf_CCHC_sf"/>
</dbReference>
<feature type="compositionally biased region" description="Polar residues" evidence="3">
    <location>
        <begin position="409"/>
        <end position="423"/>
    </location>
</feature>
<dbReference type="InterPro" id="IPR001878">
    <property type="entry name" value="Znf_CCHC"/>
</dbReference>
<dbReference type="Pfam" id="PF00076">
    <property type="entry name" value="RRM_1"/>
    <property type="match status" value="1"/>
</dbReference>
<gene>
    <name evidence="6" type="ORF">OLEA9_A118026</name>
</gene>
<proteinExistence type="predicted"/>
<dbReference type="PROSITE" id="PS50102">
    <property type="entry name" value="RRM"/>
    <property type="match status" value="1"/>
</dbReference>
<dbReference type="Gramene" id="OE9A118026T1">
    <property type="protein sequence ID" value="OE9A118026C1"/>
    <property type="gene ID" value="OE9A118026"/>
</dbReference>
<protein>
    <submittedName>
        <fullName evidence="6">Serine arginine-rich splicing factor 4-like</fullName>
    </submittedName>
</protein>
<feature type="region of interest" description="Disordered" evidence="3">
    <location>
        <begin position="483"/>
        <end position="509"/>
    </location>
</feature>
<dbReference type="PANTHER" id="PTHR48038:SF2">
    <property type="entry name" value="OS02G0536400 PROTEIN"/>
    <property type="match status" value="1"/>
</dbReference>
<feature type="compositionally biased region" description="Basic and acidic residues" evidence="3">
    <location>
        <begin position="179"/>
        <end position="208"/>
    </location>
</feature>
<feature type="region of interest" description="Disordered" evidence="3">
    <location>
        <begin position="68"/>
        <end position="241"/>
    </location>
</feature>
<dbReference type="SUPFAM" id="SSF54928">
    <property type="entry name" value="RNA-binding domain, RBD"/>
    <property type="match status" value="1"/>
</dbReference>
<dbReference type="InterPro" id="IPR012677">
    <property type="entry name" value="Nucleotide-bd_a/b_plait_sf"/>
</dbReference>
<accession>A0A8S0VIE6</accession>
<evidence type="ECO:0000313" key="7">
    <source>
        <dbReference type="Proteomes" id="UP000594638"/>
    </source>
</evidence>
<dbReference type="Gene3D" id="3.30.70.330">
    <property type="match status" value="1"/>
</dbReference>
<dbReference type="Proteomes" id="UP000594638">
    <property type="component" value="Unassembled WGS sequence"/>
</dbReference>
<feature type="compositionally biased region" description="Polar residues" evidence="3">
    <location>
        <begin position="68"/>
        <end position="81"/>
    </location>
</feature>
<dbReference type="InterPro" id="IPR000504">
    <property type="entry name" value="RRM_dom"/>
</dbReference>
<feature type="compositionally biased region" description="Basic and acidic residues" evidence="3">
    <location>
        <begin position="94"/>
        <end position="126"/>
    </location>
</feature>
<feature type="region of interest" description="Disordered" evidence="3">
    <location>
        <begin position="278"/>
        <end position="423"/>
    </location>
</feature>
<keyword evidence="2" id="KW-0694">RNA-binding</keyword>
<evidence type="ECO:0000256" key="3">
    <source>
        <dbReference type="SAM" id="MobiDB-lite"/>
    </source>
</evidence>
<evidence type="ECO:0000256" key="1">
    <source>
        <dbReference type="PROSITE-ProRule" id="PRU00047"/>
    </source>
</evidence>
<dbReference type="SMART" id="SM00360">
    <property type="entry name" value="RRM"/>
    <property type="match status" value="1"/>
</dbReference>
<feature type="compositionally biased region" description="Low complexity" evidence="3">
    <location>
        <begin position="370"/>
        <end position="400"/>
    </location>
</feature>
<evidence type="ECO:0000259" key="5">
    <source>
        <dbReference type="PROSITE" id="PS50158"/>
    </source>
</evidence>
<dbReference type="EMBL" id="CACTIH010009505">
    <property type="protein sequence ID" value="CAA3031929.1"/>
    <property type="molecule type" value="Genomic_DNA"/>
</dbReference>
<feature type="domain" description="RRM" evidence="4">
    <location>
        <begin position="1"/>
        <end position="70"/>
    </location>
</feature>
<sequence>MSLYLGNLSSRISRDDLERVFRRFGRCTIQVKDRYGFVVYDYPAVAEKALKNLRGKRICGEPITISWSNRQPRPLQRSTRGGKSYELLSRRHSRNENDNQRLSSNDRRDCNTDFRQTDGEDKKFDSSDLVDEETTYHPNVKSHAREKDHTALDDFHEGGTERNHMEDDRWVEQVVDPSNETRIEDELFFDRYEPYHSDDKKEQDEDQNHLGGSPTIRKSIERVGTRQNDSKETPDHPNNQKSRRACYICGEVGHKMNMCPRKLKRFAFRSRGRLPQANNDVLIRQQKSDRELSTSRNHRRLLGQSDSNMAKGMTRGIRNGSEEKKRDRRGHDNFERRQSKKARGASLSSALSDYSASRYQSPLRPLRYLSGSQSHSESKSGPLKKGSPSSCSRSSTSRHSGPVVLGKPLSSSPNNGHTDHNASVVNAAGPVFNEDLFETEKLPNSGGDIATCVYMSAAMENEYVAGPSTVEDETEKYLSLRDDSLNQSVSRGSHEVLESHTPKSGNGDHVADNLFVHSQKEIVEPPNESFMAEHGLARDFDTSTRSNVANSMRMMSTEEMFMVLKHYGLECREENEKNLSLEAYFGSARLWPWEIIYYRRLQKGPIAAENYARRIAQNEEFGIVDKYIRGSSGWGQLSEDNPRAGFFN</sequence>
<keyword evidence="1" id="KW-0479">Metal-binding</keyword>
<reference evidence="6 7" key="1">
    <citation type="submission" date="2019-12" db="EMBL/GenBank/DDBJ databases">
        <authorList>
            <person name="Alioto T."/>
            <person name="Alioto T."/>
            <person name="Gomez Garrido J."/>
        </authorList>
    </citation>
    <scope>NUCLEOTIDE SEQUENCE [LARGE SCALE GENOMIC DNA]</scope>
</reference>
<keyword evidence="1" id="KW-0863">Zinc-finger</keyword>
<feature type="compositionally biased region" description="Basic and acidic residues" evidence="3">
    <location>
        <begin position="143"/>
        <end position="171"/>
    </location>
</feature>
<name>A0A8S0VIE6_OLEEU</name>
<comment type="caution">
    <text evidence="6">The sequence shown here is derived from an EMBL/GenBank/DDBJ whole genome shotgun (WGS) entry which is preliminary data.</text>
</comment>
<feature type="compositionally biased region" description="Basic and acidic residues" evidence="3">
    <location>
        <begin position="492"/>
        <end position="501"/>
    </location>
</feature>
<feature type="compositionally biased region" description="Low complexity" evidence="3">
    <location>
        <begin position="345"/>
        <end position="357"/>
    </location>
</feature>
<feature type="compositionally biased region" description="Basic and acidic residues" evidence="3">
    <location>
        <begin position="218"/>
        <end position="235"/>
    </location>
</feature>
<dbReference type="GO" id="GO:0003723">
    <property type="term" value="F:RNA binding"/>
    <property type="evidence" value="ECO:0007669"/>
    <property type="project" value="UniProtKB-UniRule"/>
</dbReference>
<dbReference type="Pfam" id="PF00098">
    <property type="entry name" value="zf-CCHC"/>
    <property type="match status" value="1"/>
</dbReference>
<keyword evidence="7" id="KW-1185">Reference proteome</keyword>
<dbReference type="SUPFAM" id="SSF57756">
    <property type="entry name" value="Retrovirus zinc finger-like domains"/>
    <property type="match status" value="1"/>
</dbReference>
<dbReference type="SMART" id="SM00343">
    <property type="entry name" value="ZnF_C2HC"/>
    <property type="match status" value="1"/>
</dbReference>
<dbReference type="PROSITE" id="PS50158">
    <property type="entry name" value="ZF_CCHC"/>
    <property type="match status" value="1"/>
</dbReference>
<organism evidence="6 7">
    <name type="scientific">Olea europaea subsp. europaea</name>
    <dbReference type="NCBI Taxonomy" id="158383"/>
    <lineage>
        <taxon>Eukaryota</taxon>
        <taxon>Viridiplantae</taxon>
        <taxon>Streptophyta</taxon>
        <taxon>Embryophyta</taxon>
        <taxon>Tracheophyta</taxon>
        <taxon>Spermatophyta</taxon>
        <taxon>Magnoliopsida</taxon>
        <taxon>eudicotyledons</taxon>
        <taxon>Gunneridae</taxon>
        <taxon>Pentapetalae</taxon>
        <taxon>asterids</taxon>
        <taxon>lamiids</taxon>
        <taxon>Lamiales</taxon>
        <taxon>Oleaceae</taxon>
        <taxon>Oleeae</taxon>
        <taxon>Olea</taxon>
    </lineage>
</organism>
<keyword evidence="1" id="KW-0862">Zinc</keyword>
<dbReference type="PANTHER" id="PTHR48038">
    <property type="entry name" value="RIBONUCLEOPROTEIN RB97D"/>
    <property type="match status" value="1"/>
</dbReference>
<dbReference type="GO" id="GO:0008270">
    <property type="term" value="F:zinc ion binding"/>
    <property type="evidence" value="ECO:0007669"/>
    <property type="project" value="UniProtKB-KW"/>
</dbReference>
<dbReference type="OrthoDB" id="5970at2759"/>
<evidence type="ECO:0000259" key="4">
    <source>
        <dbReference type="PROSITE" id="PS50102"/>
    </source>
</evidence>
<evidence type="ECO:0000313" key="6">
    <source>
        <dbReference type="EMBL" id="CAA3031929.1"/>
    </source>
</evidence>
<evidence type="ECO:0000256" key="2">
    <source>
        <dbReference type="PROSITE-ProRule" id="PRU00176"/>
    </source>
</evidence>